<dbReference type="Proteomes" id="UP001164746">
    <property type="component" value="Chromosome 13"/>
</dbReference>
<evidence type="ECO:0000313" key="4">
    <source>
        <dbReference type="Proteomes" id="UP001164746"/>
    </source>
</evidence>
<dbReference type="InterPro" id="IPR050836">
    <property type="entry name" value="SDS22/Internalin_LRR"/>
</dbReference>
<proteinExistence type="predicted"/>
<dbReference type="EMBL" id="CP111024">
    <property type="protein sequence ID" value="WAR23775.1"/>
    <property type="molecule type" value="Genomic_DNA"/>
</dbReference>
<dbReference type="InterPro" id="IPR025875">
    <property type="entry name" value="Leu-rich_rpt_4"/>
</dbReference>
<name>A0ABY7FNY6_MYAAR</name>
<dbReference type="InterPro" id="IPR032675">
    <property type="entry name" value="LRR_dom_sf"/>
</dbReference>
<sequence>MPTSDSTVRIHFGLSRTLNMLTQEFVERRCHTCPVILPAWKLDPTGQYYELDLKMCQLKNLDYEFKWGKEGGLLPRMASITEVPSRVVRLDLSLNELTVLEHAGLKPFRYLRELNASLNKVSNFTGIEVLPYLYTLNLSHNFIRKIENLSSSASLIELNISLNEIQDLSLMPSMINLEILNVSNNKLRSLDGVQSLPKLRELSCQRNNIEDVVPLTSCFYLHNLNAADNHITTLHNTVDILAQLRRLEVLSLYGNPVDADPLYRTEIIKCTTVMTLDNISVRPLPKPAEMDRYQYDENYKHVHNINTLKEAARQAFEERMKDSRAKMQDQIGFLQRRIVMMQKEYQEYEGTLKNDLDSCLRYLDNLSLTDVGSFDRHAVRDSIGTPHPKPWLLKFASMELKTDKR</sequence>
<protein>
    <submittedName>
        <fullName evidence="3">INLI-like protein</fullName>
    </submittedName>
</protein>
<evidence type="ECO:0000313" key="3">
    <source>
        <dbReference type="EMBL" id="WAR23775.1"/>
    </source>
</evidence>
<reference evidence="3" key="1">
    <citation type="submission" date="2022-11" db="EMBL/GenBank/DDBJ databases">
        <title>Centuries of genome instability and evolution in soft-shell clam transmissible cancer (bioRxiv).</title>
        <authorList>
            <person name="Hart S.F.M."/>
            <person name="Yonemitsu M.A."/>
            <person name="Giersch R.M."/>
            <person name="Beal B.F."/>
            <person name="Arriagada G."/>
            <person name="Davis B.W."/>
            <person name="Ostrander E.A."/>
            <person name="Goff S.P."/>
            <person name="Metzger M.J."/>
        </authorList>
    </citation>
    <scope>NUCLEOTIDE SEQUENCE</scope>
    <source>
        <strain evidence="3">MELC-2E11</strain>
        <tissue evidence="3">Siphon/mantle</tissue>
    </source>
</reference>
<keyword evidence="1" id="KW-0433">Leucine-rich repeat</keyword>
<evidence type="ECO:0000256" key="1">
    <source>
        <dbReference type="ARBA" id="ARBA00022614"/>
    </source>
</evidence>
<evidence type="ECO:0000256" key="2">
    <source>
        <dbReference type="ARBA" id="ARBA00022737"/>
    </source>
</evidence>
<gene>
    <name evidence="3" type="ORF">MAR_037444</name>
</gene>
<dbReference type="InterPro" id="IPR001611">
    <property type="entry name" value="Leu-rich_rpt"/>
</dbReference>
<organism evidence="3 4">
    <name type="scientific">Mya arenaria</name>
    <name type="common">Soft-shell clam</name>
    <dbReference type="NCBI Taxonomy" id="6604"/>
    <lineage>
        <taxon>Eukaryota</taxon>
        <taxon>Metazoa</taxon>
        <taxon>Spiralia</taxon>
        <taxon>Lophotrochozoa</taxon>
        <taxon>Mollusca</taxon>
        <taxon>Bivalvia</taxon>
        <taxon>Autobranchia</taxon>
        <taxon>Heteroconchia</taxon>
        <taxon>Euheterodonta</taxon>
        <taxon>Imparidentia</taxon>
        <taxon>Neoheterodontei</taxon>
        <taxon>Myida</taxon>
        <taxon>Myoidea</taxon>
        <taxon>Myidae</taxon>
        <taxon>Mya</taxon>
    </lineage>
</organism>
<accession>A0ABY7FNY6</accession>
<dbReference type="PANTHER" id="PTHR46652">
    <property type="entry name" value="LEUCINE-RICH REPEAT AND IQ DOMAIN-CONTAINING PROTEIN 1-RELATED"/>
    <property type="match status" value="1"/>
</dbReference>
<dbReference type="SUPFAM" id="SSF52058">
    <property type="entry name" value="L domain-like"/>
    <property type="match status" value="1"/>
</dbReference>
<dbReference type="Gene3D" id="3.80.10.10">
    <property type="entry name" value="Ribonuclease Inhibitor"/>
    <property type="match status" value="2"/>
</dbReference>
<dbReference type="Pfam" id="PF12799">
    <property type="entry name" value="LRR_4"/>
    <property type="match status" value="1"/>
</dbReference>
<dbReference type="PANTHER" id="PTHR46652:SF3">
    <property type="entry name" value="LEUCINE-RICH REPEAT-CONTAINING PROTEIN 9"/>
    <property type="match status" value="1"/>
</dbReference>
<keyword evidence="2" id="KW-0677">Repeat</keyword>
<keyword evidence="4" id="KW-1185">Reference proteome</keyword>
<dbReference type="PROSITE" id="PS51450">
    <property type="entry name" value="LRR"/>
    <property type="match status" value="2"/>
</dbReference>